<gene>
    <name evidence="3" type="ORF">HA336_06655</name>
</gene>
<protein>
    <submittedName>
        <fullName evidence="3">SIS domain-containing protein</fullName>
    </submittedName>
</protein>
<feature type="domain" description="SIS" evidence="2">
    <location>
        <begin position="34"/>
        <end position="167"/>
    </location>
</feature>
<dbReference type="RefSeq" id="WP_011020031.1">
    <property type="nucleotide sequence ID" value="NZ_DUJS01000004.1"/>
</dbReference>
<dbReference type="InterPro" id="IPR017552">
    <property type="entry name" value="PHI/rmpB"/>
</dbReference>
<dbReference type="PANTHER" id="PTHR43443">
    <property type="entry name" value="3-HEXULOSE-6-PHOSPHATE ISOMERASE"/>
    <property type="match status" value="1"/>
</dbReference>
<dbReference type="PROSITE" id="PS51464">
    <property type="entry name" value="SIS"/>
    <property type="match status" value="1"/>
</dbReference>
<dbReference type="InterPro" id="IPR001347">
    <property type="entry name" value="SIS_dom"/>
</dbReference>
<dbReference type="Gene3D" id="3.40.50.10490">
    <property type="entry name" value="Glucose-6-phosphate isomerase like protein, domain 1"/>
    <property type="match status" value="1"/>
</dbReference>
<dbReference type="OMA" id="MFKRHAD"/>
<name>A0A832WB79_9EURY</name>
<dbReference type="PANTHER" id="PTHR43443:SF1">
    <property type="entry name" value="3-HEXULOSE-6-PHOSPHATE ISOMERASE"/>
    <property type="match status" value="1"/>
</dbReference>
<accession>A0A832WB79</accession>
<evidence type="ECO:0000313" key="3">
    <source>
        <dbReference type="EMBL" id="HII70893.1"/>
    </source>
</evidence>
<comment type="similarity">
    <text evidence="1">Belongs to the SIS family. PHI subfamily.</text>
</comment>
<sequence length="180" mass="19989">MDRIRKIMRREAEVIEYACNNLPEEDVKKALDLVVEKIRNDRGIFIVGMGRTGLIGECFAVRLVQMGARCYVVGHSTERAIKPDDLLIALSVSGNTAFVNYAADVAKDEGADVLAVTMNADSKIAEKADVVVVLPEPEEIILRTFSEMLMLSFLDGFTAQLAKELGVDESDMWERHAKIQ</sequence>
<organism evidence="3 4">
    <name type="scientific">Methanopyrus kandleri</name>
    <dbReference type="NCBI Taxonomy" id="2320"/>
    <lineage>
        <taxon>Archaea</taxon>
        <taxon>Methanobacteriati</taxon>
        <taxon>Methanobacteriota</taxon>
        <taxon>Methanomada group</taxon>
        <taxon>Methanopyri</taxon>
        <taxon>Methanopyrales</taxon>
        <taxon>Methanopyraceae</taxon>
        <taxon>Methanopyrus</taxon>
    </lineage>
</organism>
<dbReference type="GO" id="GO:1901135">
    <property type="term" value="P:carbohydrate derivative metabolic process"/>
    <property type="evidence" value="ECO:0007669"/>
    <property type="project" value="InterPro"/>
</dbReference>
<dbReference type="AlphaFoldDB" id="A0A832WB79"/>
<comment type="caution">
    <text evidence="3">The sequence shown here is derived from an EMBL/GenBank/DDBJ whole genome shotgun (WGS) entry which is preliminary data.</text>
</comment>
<dbReference type="SUPFAM" id="SSF53697">
    <property type="entry name" value="SIS domain"/>
    <property type="match status" value="1"/>
</dbReference>
<dbReference type="GO" id="GO:0016853">
    <property type="term" value="F:isomerase activity"/>
    <property type="evidence" value="ECO:0007669"/>
    <property type="project" value="InterPro"/>
</dbReference>
<proteinExistence type="inferred from homology"/>
<evidence type="ECO:0000259" key="2">
    <source>
        <dbReference type="PROSITE" id="PS51464"/>
    </source>
</evidence>
<dbReference type="CDD" id="cd05005">
    <property type="entry name" value="SIS_PHI"/>
    <property type="match status" value="1"/>
</dbReference>
<dbReference type="Pfam" id="PF01380">
    <property type="entry name" value="SIS"/>
    <property type="match status" value="1"/>
</dbReference>
<dbReference type="InterPro" id="IPR046348">
    <property type="entry name" value="SIS_dom_sf"/>
</dbReference>
<dbReference type="EMBL" id="DUJS01000004">
    <property type="protein sequence ID" value="HII70893.1"/>
    <property type="molecule type" value="Genomic_DNA"/>
</dbReference>
<dbReference type="GeneID" id="1478258"/>
<evidence type="ECO:0000313" key="4">
    <source>
        <dbReference type="Proteomes" id="UP000619545"/>
    </source>
</evidence>
<evidence type="ECO:0000256" key="1">
    <source>
        <dbReference type="ARBA" id="ARBA00009235"/>
    </source>
</evidence>
<reference evidence="3" key="1">
    <citation type="journal article" date="2020" name="bioRxiv">
        <title>A rank-normalized archaeal taxonomy based on genome phylogeny resolves widespread incomplete and uneven classifications.</title>
        <authorList>
            <person name="Rinke C."/>
            <person name="Chuvochina M."/>
            <person name="Mussig A.J."/>
            <person name="Chaumeil P.-A."/>
            <person name="Waite D.W."/>
            <person name="Whitman W.B."/>
            <person name="Parks D.H."/>
            <person name="Hugenholtz P."/>
        </authorList>
    </citation>
    <scope>NUCLEOTIDE SEQUENCE</scope>
    <source>
        <strain evidence="3">UBA8853</strain>
    </source>
</reference>
<dbReference type="Proteomes" id="UP000619545">
    <property type="component" value="Unassembled WGS sequence"/>
</dbReference>
<dbReference type="GO" id="GO:0097367">
    <property type="term" value="F:carbohydrate derivative binding"/>
    <property type="evidence" value="ECO:0007669"/>
    <property type="project" value="InterPro"/>
</dbReference>